<proteinExistence type="predicted"/>
<accession>A0A6I6QYI9</accession>
<reference evidence="2 3" key="1">
    <citation type="submission" date="2019-12" db="EMBL/GenBank/DDBJ databases">
        <title>Draft Genome Sequence of Bifidobacterium adolescentis ZJ2.</title>
        <authorList>
            <person name="Jin Z."/>
        </authorList>
    </citation>
    <scope>NUCLEOTIDE SEQUENCE [LARGE SCALE GENOMIC DNA]</scope>
    <source>
        <strain evidence="2 3">ZJ2</strain>
    </source>
</reference>
<keyword evidence="1" id="KW-0812">Transmembrane</keyword>
<name>A0A6I6QYI9_BIFAD</name>
<evidence type="ECO:0000313" key="3">
    <source>
        <dbReference type="Proteomes" id="UP000464884"/>
    </source>
</evidence>
<dbReference type="Proteomes" id="UP000464884">
    <property type="component" value="Chromosome"/>
</dbReference>
<dbReference type="AlphaFoldDB" id="A0A6I6QYI9"/>
<organism evidence="2 3">
    <name type="scientific">Bifidobacterium adolescentis</name>
    <dbReference type="NCBI Taxonomy" id="1680"/>
    <lineage>
        <taxon>Bacteria</taxon>
        <taxon>Bacillati</taxon>
        <taxon>Actinomycetota</taxon>
        <taxon>Actinomycetes</taxon>
        <taxon>Bifidobacteriales</taxon>
        <taxon>Bifidobacteriaceae</taxon>
        <taxon>Bifidobacterium</taxon>
    </lineage>
</organism>
<evidence type="ECO:0000313" key="2">
    <source>
        <dbReference type="EMBL" id="QHB62736.1"/>
    </source>
</evidence>
<keyword evidence="1" id="KW-0472">Membrane</keyword>
<evidence type="ECO:0000256" key="1">
    <source>
        <dbReference type="SAM" id="Phobius"/>
    </source>
</evidence>
<feature type="transmembrane region" description="Helical" evidence="1">
    <location>
        <begin position="54"/>
        <end position="73"/>
    </location>
</feature>
<keyword evidence="1" id="KW-1133">Transmembrane helix</keyword>
<gene>
    <name evidence="2" type="ORF">F3K97_05270</name>
</gene>
<protein>
    <recommendedName>
        <fullName evidence="4">ABC transporter permease</fullName>
    </recommendedName>
</protein>
<sequence length="98" mass="10466">MSISNLAVTGWRAFWANVLSPATLSISIAFLVVAFLLGFAFSRMMGAMNYALRAIALWAALVLVIGFLGALGIDLSSSGPVVNWFLNLIQAPFYVPVA</sequence>
<dbReference type="EMBL" id="CP047129">
    <property type="protein sequence ID" value="QHB62736.1"/>
    <property type="molecule type" value="Genomic_DNA"/>
</dbReference>
<evidence type="ECO:0008006" key="4">
    <source>
        <dbReference type="Google" id="ProtNLM"/>
    </source>
</evidence>
<dbReference type="RefSeq" id="WP_159140635.1">
    <property type="nucleotide sequence ID" value="NZ_CP047129.1"/>
</dbReference>
<feature type="transmembrane region" description="Helical" evidence="1">
    <location>
        <begin position="20"/>
        <end position="42"/>
    </location>
</feature>